<keyword evidence="2" id="KW-1185">Reference proteome</keyword>
<organism evidence="1 2">
    <name type="scientific">Acorus calamus</name>
    <name type="common">Sweet flag</name>
    <dbReference type="NCBI Taxonomy" id="4465"/>
    <lineage>
        <taxon>Eukaryota</taxon>
        <taxon>Viridiplantae</taxon>
        <taxon>Streptophyta</taxon>
        <taxon>Embryophyta</taxon>
        <taxon>Tracheophyta</taxon>
        <taxon>Spermatophyta</taxon>
        <taxon>Magnoliopsida</taxon>
        <taxon>Liliopsida</taxon>
        <taxon>Acoraceae</taxon>
        <taxon>Acorus</taxon>
    </lineage>
</organism>
<proteinExistence type="predicted"/>
<dbReference type="EMBL" id="JAUJYO010000005">
    <property type="protein sequence ID" value="KAK1316849.1"/>
    <property type="molecule type" value="Genomic_DNA"/>
</dbReference>
<name>A0AAV9EU05_ACOCL</name>
<comment type="caution">
    <text evidence="1">The sequence shown here is derived from an EMBL/GenBank/DDBJ whole genome shotgun (WGS) entry which is preliminary data.</text>
</comment>
<evidence type="ECO:0000313" key="1">
    <source>
        <dbReference type="EMBL" id="KAK1316849.1"/>
    </source>
</evidence>
<dbReference type="Proteomes" id="UP001180020">
    <property type="component" value="Unassembled WGS sequence"/>
</dbReference>
<reference evidence="1" key="1">
    <citation type="journal article" date="2023" name="Nat. Commun.">
        <title>Diploid and tetraploid genomes of Acorus and the evolution of monocots.</title>
        <authorList>
            <person name="Ma L."/>
            <person name="Liu K.W."/>
            <person name="Li Z."/>
            <person name="Hsiao Y.Y."/>
            <person name="Qi Y."/>
            <person name="Fu T."/>
            <person name="Tang G.D."/>
            <person name="Zhang D."/>
            <person name="Sun W.H."/>
            <person name="Liu D.K."/>
            <person name="Li Y."/>
            <person name="Chen G.Z."/>
            <person name="Liu X.D."/>
            <person name="Liao X.Y."/>
            <person name="Jiang Y.T."/>
            <person name="Yu X."/>
            <person name="Hao Y."/>
            <person name="Huang J."/>
            <person name="Zhao X.W."/>
            <person name="Ke S."/>
            <person name="Chen Y.Y."/>
            <person name="Wu W.L."/>
            <person name="Hsu J.L."/>
            <person name="Lin Y.F."/>
            <person name="Huang M.D."/>
            <person name="Li C.Y."/>
            <person name="Huang L."/>
            <person name="Wang Z.W."/>
            <person name="Zhao X."/>
            <person name="Zhong W.Y."/>
            <person name="Peng D.H."/>
            <person name="Ahmad S."/>
            <person name="Lan S."/>
            <person name="Zhang J.S."/>
            <person name="Tsai W.C."/>
            <person name="Van de Peer Y."/>
            <person name="Liu Z.J."/>
        </authorList>
    </citation>
    <scope>NUCLEOTIDE SEQUENCE</scope>
    <source>
        <strain evidence="1">CP</strain>
    </source>
</reference>
<gene>
    <name evidence="1" type="ORF">QJS10_CPA05g00552</name>
</gene>
<protein>
    <submittedName>
        <fullName evidence="1">Uncharacterized protein</fullName>
    </submittedName>
</protein>
<accession>A0AAV9EU05</accession>
<reference evidence="1" key="2">
    <citation type="submission" date="2023-06" db="EMBL/GenBank/DDBJ databases">
        <authorList>
            <person name="Ma L."/>
            <person name="Liu K.-W."/>
            <person name="Li Z."/>
            <person name="Hsiao Y.-Y."/>
            <person name="Qi Y."/>
            <person name="Fu T."/>
            <person name="Tang G."/>
            <person name="Zhang D."/>
            <person name="Sun W.-H."/>
            <person name="Liu D.-K."/>
            <person name="Li Y."/>
            <person name="Chen G.-Z."/>
            <person name="Liu X.-D."/>
            <person name="Liao X.-Y."/>
            <person name="Jiang Y.-T."/>
            <person name="Yu X."/>
            <person name="Hao Y."/>
            <person name="Huang J."/>
            <person name="Zhao X.-W."/>
            <person name="Ke S."/>
            <person name="Chen Y.-Y."/>
            <person name="Wu W.-L."/>
            <person name="Hsu J.-L."/>
            <person name="Lin Y.-F."/>
            <person name="Huang M.-D."/>
            <person name="Li C.-Y."/>
            <person name="Huang L."/>
            <person name="Wang Z.-W."/>
            <person name="Zhao X."/>
            <person name="Zhong W.-Y."/>
            <person name="Peng D.-H."/>
            <person name="Ahmad S."/>
            <person name="Lan S."/>
            <person name="Zhang J.-S."/>
            <person name="Tsai W.-C."/>
            <person name="Van De Peer Y."/>
            <person name="Liu Z.-J."/>
        </authorList>
    </citation>
    <scope>NUCLEOTIDE SEQUENCE</scope>
    <source>
        <strain evidence="1">CP</strain>
        <tissue evidence="1">Leaves</tissue>
    </source>
</reference>
<evidence type="ECO:0000313" key="2">
    <source>
        <dbReference type="Proteomes" id="UP001180020"/>
    </source>
</evidence>
<dbReference type="AlphaFoldDB" id="A0AAV9EU05"/>
<sequence length="106" mass="12000">MASSSSRVSVRLVLAVLLLLLLLLGAFYVGRPLYWKISATVHEIRQKRQSVREGISNIMLEARKSVGWVLDESDSGFVDDQVVDNKSGTVSNRRALRFLDVRARRR</sequence>